<evidence type="ECO:0000256" key="7">
    <source>
        <dbReference type="ARBA" id="ARBA00023235"/>
    </source>
</evidence>
<evidence type="ECO:0000256" key="2">
    <source>
        <dbReference type="ARBA" id="ARBA00004496"/>
    </source>
</evidence>
<dbReference type="GO" id="GO:0097367">
    <property type="term" value="F:carbohydrate derivative binding"/>
    <property type="evidence" value="ECO:0007669"/>
    <property type="project" value="InterPro"/>
</dbReference>
<evidence type="ECO:0000256" key="5">
    <source>
        <dbReference type="ARBA" id="ARBA00022723"/>
    </source>
</evidence>
<feature type="binding site" evidence="9">
    <location>
        <position position="62"/>
    </location>
    <ligand>
        <name>substrate</name>
    </ligand>
</feature>
<organism evidence="11 12">
    <name type="scientific">Desulfuromusa kysingii</name>
    <dbReference type="NCBI Taxonomy" id="37625"/>
    <lineage>
        <taxon>Bacteria</taxon>
        <taxon>Pseudomonadati</taxon>
        <taxon>Thermodesulfobacteriota</taxon>
        <taxon>Desulfuromonadia</taxon>
        <taxon>Desulfuromonadales</taxon>
        <taxon>Geopsychrobacteraceae</taxon>
        <taxon>Desulfuromusa</taxon>
    </lineage>
</organism>
<sequence>MLGRIHQSFVRHRQVVDLVSEQLSSAIAESVDVIVNAIQTEKKIFVMGNGGSAADAQHFVAELIGRFKVERRPLPAISLVDNIATLTAISNDYGFDKVFSRQIEALARPGDVVFGISTSGSSENVLSALKLASKKGCITFGLLGRDGGAIGLFVDHPLIVADDDTARIQEAHITIIHILCELIEKKLYPSGANV</sequence>
<dbReference type="SUPFAM" id="SSF53697">
    <property type="entry name" value="SIS domain"/>
    <property type="match status" value="1"/>
</dbReference>
<reference evidence="11 12" key="1">
    <citation type="submission" date="2016-10" db="EMBL/GenBank/DDBJ databases">
        <authorList>
            <person name="de Groot N.N."/>
        </authorList>
    </citation>
    <scope>NUCLEOTIDE SEQUENCE [LARGE SCALE GENOMIC DNA]</scope>
    <source>
        <strain evidence="11 12">DSM 7343</strain>
    </source>
</reference>
<evidence type="ECO:0000259" key="10">
    <source>
        <dbReference type="PROSITE" id="PS51464"/>
    </source>
</evidence>
<dbReference type="PANTHER" id="PTHR30390:SF6">
    <property type="entry name" value="DNAA INITIATOR-ASSOCIATING PROTEIN DIAA"/>
    <property type="match status" value="1"/>
</dbReference>
<dbReference type="GO" id="GO:0008270">
    <property type="term" value="F:zinc ion binding"/>
    <property type="evidence" value="ECO:0007669"/>
    <property type="project" value="UniProtKB-UniRule"/>
</dbReference>
<dbReference type="GO" id="GO:0005975">
    <property type="term" value="P:carbohydrate metabolic process"/>
    <property type="evidence" value="ECO:0007669"/>
    <property type="project" value="UniProtKB-UniRule"/>
</dbReference>
<gene>
    <name evidence="9" type="primary">gmhA</name>
    <name evidence="11" type="ORF">SAMN05660420_02718</name>
</gene>
<comment type="similarity">
    <text evidence="3 9">Belongs to the SIS family. GmhA subfamily.</text>
</comment>
<dbReference type="EC" id="5.3.1.28" evidence="9"/>
<proteinExistence type="inferred from homology"/>
<keyword evidence="7 9" id="KW-0413">Isomerase</keyword>
<feature type="binding site" evidence="9">
    <location>
        <position position="169"/>
    </location>
    <ligand>
        <name>substrate</name>
    </ligand>
</feature>
<dbReference type="Gene3D" id="3.40.50.10490">
    <property type="entry name" value="Glucose-6-phosphate isomerase like protein, domain 1"/>
    <property type="match status" value="1"/>
</dbReference>
<evidence type="ECO:0000256" key="1">
    <source>
        <dbReference type="ARBA" id="ARBA00000348"/>
    </source>
</evidence>
<evidence type="ECO:0000256" key="6">
    <source>
        <dbReference type="ARBA" id="ARBA00022833"/>
    </source>
</evidence>
<feature type="binding site" evidence="9">
    <location>
        <begin position="117"/>
        <end position="119"/>
    </location>
    <ligand>
        <name>substrate</name>
    </ligand>
</feature>
<protein>
    <recommendedName>
        <fullName evidence="9">Phosphoheptose isomerase</fullName>
        <ecNumber evidence="9">5.3.1.28</ecNumber>
    </recommendedName>
    <alternativeName>
        <fullName evidence="9">Sedoheptulose 7-phosphate isomerase</fullName>
    </alternativeName>
</protein>
<dbReference type="InterPro" id="IPR046348">
    <property type="entry name" value="SIS_dom_sf"/>
</dbReference>
<dbReference type="Pfam" id="PF13580">
    <property type="entry name" value="SIS_2"/>
    <property type="match status" value="1"/>
</dbReference>
<evidence type="ECO:0000256" key="4">
    <source>
        <dbReference type="ARBA" id="ARBA00022490"/>
    </source>
</evidence>
<feature type="domain" description="SIS" evidence="10">
    <location>
        <begin position="34"/>
        <end position="193"/>
    </location>
</feature>
<dbReference type="InterPro" id="IPR050099">
    <property type="entry name" value="SIS_GmhA/DiaA_subfam"/>
</dbReference>
<evidence type="ECO:0000256" key="9">
    <source>
        <dbReference type="HAMAP-Rule" id="MF_00067"/>
    </source>
</evidence>
<keyword evidence="5 9" id="KW-0479">Metal-binding</keyword>
<keyword evidence="6 9" id="KW-0862">Zinc</keyword>
<dbReference type="InterPro" id="IPR035461">
    <property type="entry name" value="GmhA/DiaA"/>
</dbReference>
<comment type="miscellaneous">
    <text evidence="9">The reaction produces a racemic mixture of D-glycero-alpha-D-manno-heptose 7-phosphate and D-glycero-beta-D-manno-heptose 7-phosphate.</text>
</comment>
<evidence type="ECO:0000256" key="3">
    <source>
        <dbReference type="ARBA" id="ARBA00009894"/>
    </source>
</evidence>
<evidence type="ECO:0000256" key="8">
    <source>
        <dbReference type="ARBA" id="ARBA00023277"/>
    </source>
</evidence>
<keyword evidence="4 9" id="KW-0963">Cytoplasm</keyword>
<dbReference type="InterPro" id="IPR004515">
    <property type="entry name" value="Phosphoheptose_Isoase"/>
</dbReference>
<feature type="binding site" evidence="9">
    <location>
        <position position="58"/>
    </location>
    <ligand>
        <name>Zn(2+)</name>
        <dbReference type="ChEBI" id="CHEBI:29105"/>
    </ligand>
</feature>
<keyword evidence="12" id="KW-1185">Reference proteome</keyword>
<dbReference type="GO" id="GO:0008968">
    <property type="term" value="F:D-sedoheptulose 7-phosphate isomerase activity"/>
    <property type="evidence" value="ECO:0007669"/>
    <property type="project" value="UniProtKB-UniRule"/>
</dbReference>
<comment type="function">
    <text evidence="9">Catalyzes the isomerization of sedoheptulose 7-phosphate in D-glycero-D-manno-heptose 7-phosphate.</text>
</comment>
<feature type="binding site" evidence="9">
    <location>
        <begin position="49"/>
        <end position="51"/>
    </location>
    <ligand>
        <name>substrate</name>
    </ligand>
</feature>
<dbReference type="EMBL" id="FNQN01000009">
    <property type="protein sequence ID" value="SEA65084.1"/>
    <property type="molecule type" value="Genomic_DNA"/>
</dbReference>
<feature type="binding site" evidence="9">
    <location>
        <position position="122"/>
    </location>
    <ligand>
        <name>substrate</name>
    </ligand>
</feature>
<dbReference type="PROSITE" id="PS51464">
    <property type="entry name" value="SIS"/>
    <property type="match status" value="1"/>
</dbReference>
<dbReference type="AlphaFoldDB" id="A0A1H4CXI0"/>
<evidence type="ECO:0000313" key="12">
    <source>
        <dbReference type="Proteomes" id="UP000199409"/>
    </source>
</evidence>
<dbReference type="Proteomes" id="UP000199409">
    <property type="component" value="Unassembled WGS sequence"/>
</dbReference>
<name>A0A1H4CXI0_9BACT</name>
<accession>A0A1H4CXI0</accession>
<comment type="subcellular location">
    <subcellularLocation>
        <location evidence="2 9">Cytoplasm</location>
    </subcellularLocation>
</comment>
<comment type="cofactor">
    <cofactor evidence="9">
        <name>Zn(2+)</name>
        <dbReference type="ChEBI" id="CHEBI:29105"/>
    </cofactor>
    <text evidence="9">Binds 1 zinc ion per subunit.</text>
</comment>
<dbReference type="UniPathway" id="UPA00041">
    <property type="reaction ID" value="UER00436"/>
</dbReference>
<feature type="binding site" evidence="9">
    <location>
        <begin position="91"/>
        <end position="92"/>
    </location>
    <ligand>
        <name>substrate</name>
    </ligand>
</feature>
<evidence type="ECO:0000313" key="11">
    <source>
        <dbReference type="EMBL" id="SEA65084.1"/>
    </source>
</evidence>
<comment type="catalytic activity">
    <reaction evidence="1 9">
        <text>2 D-sedoheptulose 7-phosphate = D-glycero-alpha-D-manno-heptose 7-phosphate + D-glycero-beta-D-manno-heptose 7-phosphate</text>
        <dbReference type="Rhea" id="RHEA:27489"/>
        <dbReference type="ChEBI" id="CHEBI:57483"/>
        <dbReference type="ChEBI" id="CHEBI:60203"/>
        <dbReference type="ChEBI" id="CHEBI:60204"/>
        <dbReference type="EC" id="5.3.1.28"/>
    </reaction>
</comment>
<dbReference type="HAMAP" id="MF_00067">
    <property type="entry name" value="GmhA"/>
    <property type="match status" value="1"/>
</dbReference>
<comment type="pathway">
    <text evidence="9">Carbohydrate biosynthesis; D-glycero-D-manno-heptose 7-phosphate biosynthesis; D-glycero-alpha-D-manno-heptose 7-phosphate and D-glycero-beta-D-manno-heptose 7-phosphate from sedoheptulose 7-phosphate: step 1/1.</text>
</comment>
<keyword evidence="8 9" id="KW-0119">Carbohydrate metabolism</keyword>
<dbReference type="STRING" id="37625.SAMN05660420_02718"/>
<feature type="binding site" evidence="9">
    <location>
        <position position="62"/>
    </location>
    <ligand>
        <name>Zn(2+)</name>
        <dbReference type="ChEBI" id="CHEBI:29105"/>
    </ligand>
</feature>
<dbReference type="InterPro" id="IPR001347">
    <property type="entry name" value="SIS_dom"/>
</dbReference>
<feature type="binding site" evidence="9">
    <location>
        <position position="169"/>
    </location>
    <ligand>
        <name>Zn(2+)</name>
        <dbReference type="ChEBI" id="CHEBI:29105"/>
    </ligand>
</feature>
<dbReference type="GO" id="GO:2001061">
    <property type="term" value="P:D-glycero-D-manno-heptose 7-phosphate biosynthetic process"/>
    <property type="evidence" value="ECO:0007669"/>
    <property type="project" value="UniProtKB-UniPathway"/>
</dbReference>
<feature type="binding site" evidence="9">
    <location>
        <position position="177"/>
    </location>
    <ligand>
        <name>Zn(2+)</name>
        <dbReference type="ChEBI" id="CHEBI:29105"/>
    </ligand>
</feature>
<dbReference type="PANTHER" id="PTHR30390">
    <property type="entry name" value="SEDOHEPTULOSE 7-PHOSPHATE ISOMERASE / DNAA INITIATOR-ASSOCIATING FACTOR FOR REPLICATION INITIATION"/>
    <property type="match status" value="1"/>
</dbReference>
<dbReference type="CDD" id="cd05006">
    <property type="entry name" value="SIS_GmhA"/>
    <property type="match status" value="1"/>
</dbReference>
<dbReference type="OrthoDB" id="9810929at2"/>
<dbReference type="RefSeq" id="WP_092349714.1">
    <property type="nucleotide sequence ID" value="NZ_FNQN01000009.1"/>
</dbReference>
<dbReference type="GO" id="GO:0005737">
    <property type="term" value="C:cytoplasm"/>
    <property type="evidence" value="ECO:0007669"/>
    <property type="project" value="UniProtKB-SubCell"/>
</dbReference>